<keyword evidence="3 5" id="KW-0663">Pyridoxal phosphate</keyword>
<feature type="binding site" evidence="5 7">
    <location>
        <position position="132"/>
    </location>
    <ligand>
        <name>substrate</name>
    </ligand>
</feature>
<dbReference type="GO" id="GO:0030170">
    <property type="term" value="F:pyridoxal phosphate binding"/>
    <property type="evidence" value="ECO:0007669"/>
    <property type="project" value="UniProtKB-UniRule"/>
</dbReference>
<dbReference type="EC" id="5.1.1.1" evidence="5"/>
<evidence type="ECO:0000313" key="9">
    <source>
        <dbReference type="EMBL" id="GGF97796.1"/>
    </source>
</evidence>
<feature type="domain" description="Alanine racemase C-terminal" evidence="8">
    <location>
        <begin position="234"/>
        <end position="357"/>
    </location>
</feature>
<dbReference type="GO" id="GO:0005829">
    <property type="term" value="C:cytosol"/>
    <property type="evidence" value="ECO:0007669"/>
    <property type="project" value="TreeGrafter"/>
</dbReference>
<keyword evidence="4 5" id="KW-0413">Isomerase</keyword>
<dbReference type="Gene3D" id="2.40.37.10">
    <property type="entry name" value="Lyase, Ornithine Decarboxylase, Chain A, domain 1"/>
    <property type="match status" value="1"/>
</dbReference>
<comment type="caution">
    <text evidence="9">The sequence shown here is derived from an EMBL/GenBank/DDBJ whole genome shotgun (WGS) entry which is preliminary data.</text>
</comment>
<dbReference type="Gene3D" id="3.20.20.10">
    <property type="entry name" value="Alanine racemase"/>
    <property type="match status" value="1"/>
</dbReference>
<dbReference type="Pfam" id="PF01168">
    <property type="entry name" value="Ala_racemase_N"/>
    <property type="match status" value="1"/>
</dbReference>
<dbReference type="InterPro" id="IPR011079">
    <property type="entry name" value="Ala_racemase_C"/>
</dbReference>
<dbReference type="Proteomes" id="UP000605253">
    <property type="component" value="Unassembled WGS sequence"/>
</dbReference>
<dbReference type="InterPro" id="IPR020622">
    <property type="entry name" value="Ala_racemase_pyridoxalP-BS"/>
</dbReference>
<keyword evidence="10" id="KW-1185">Reference proteome</keyword>
<feature type="modified residue" description="N6-(pyridoxal phosphate)lysine" evidence="5 6">
    <location>
        <position position="36"/>
    </location>
</feature>
<evidence type="ECO:0000256" key="3">
    <source>
        <dbReference type="ARBA" id="ARBA00022898"/>
    </source>
</evidence>
<organism evidence="9 10">
    <name type="scientific">Marinicella pacifica</name>
    <dbReference type="NCBI Taxonomy" id="1171543"/>
    <lineage>
        <taxon>Bacteria</taxon>
        <taxon>Pseudomonadati</taxon>
        <taxon>Pseudomonadota</taxon>
        <taxon>Gammaproteobacteria</taxon>
        <taxon>Lysobacterales</taxon>
        <taxon>Marinicellaceae</taxon>
        <taxon>Marinicella</taxon>
    </lineage>
</organism>
<dbReference type="AlphaFoldDB" id="A0A917FS70"/>
<dbReference type="EMBL" id="BMEO01000008">
    <property type="protein sequence ID" value="GGF97796.1"/>
    <property type="molecule type" value="Genomic_DNA"/>
</dbReference>
<protein>
    <recommendedName>
        <fullName evidence="5">Alanine racemase</fullName>
        <ecNumber evidence="5">5.1.1.1</ecNumber>
    </recommendedName>
</protein>
<dbReference type="NCBIfam" id="TIGR00492">
    <property type="entry name" value="alr"/>
    <property type="match status" value="1"/>
</dbReference>
<feature type="binding site" evidence="5 7">
    <location>
        <position position="302"/>
    </location>
    <ligand>
        <name>substrate</name>
    </ligand>
</feature>
<sequence>MYPERGTRADICLAHLQHNIEAFKNKHNGPLIGVVKADAYGHGLARITDALLGCDALAVATIEEAIQLRTFIPDKRILLLEGVFNRAELELAVEKNFDVVIHQAYQLELLMAFEVITPVIDVWLKIDTGMHRLGFDWSDYPQALHRIQQSKMVRDVRLMAHFAQSDQPDCDQTRQQIERNQMLQAHGLEVSFSNTGAVLNGLSQDREWARVGLGLYGISPLAESDASDFNLKPVMRVSAKLIAIKNLKQGQPVGYGARFICPGDMPVGVVGMGYADGYPWSDGHSHVVIRDRQAAVIGRVSMDMLAVDLSAVSAPQIGEPVEIWGNRQPVEQVARDLHTIPYTLVCGITGRVKFHVIEQA</sequence>
<evidence type="ECO:0000256" key="6">
    <source>
        <dbReference type="PIRSR" id="PIRSR600821-50"/>
    </source>
</evidence>
<evidence type="ECO:0000256" key="5">
    <source>
        <dbReference type="HAMAP-Rule" id="MF_01201"/>
    </source>
</evidence>
<reference evidence="9" key="1">
    <citation type="journal article" date="2014" name="Int. J. Syst. Evol. Microbiol.">
        <title>Complete genome sequence of Corynebacterium casei LMG S-19264T (=DSM 44701T), isolated from a smear-ripened cheese.</title>
        <authorList>
            <consortium name="US DOE Joint Genome Institute (JGI-PGF)"/>
            <person name="Walter F."/>
            <person name="Albersmeier A."/>
            <person name="Kalinowski J."/>
            <person name="Ruckert C."/>
        </authorList>
    </citation>
    <scope>NUCLEOTIDE SEQUENCE</scope>
    <source>
        <strain evidence="9">CGMCC 1.12181</strain>
    </source>
</reference>
<evidence type="ECO:0000256" key="7">
    <source>
        <dbReference type="PIRSR" id="PIRSR600821-52"/>
    </source>
</evidence>
<comment type="similarity">
    <text evidence="5">Belongs to the alanine racemase family.</text>
</comment>
<dbReference type="PANTHER" id="PTHR30511:SF0">
    <property type="entry name" value="ALANINE RACEMASE, CATABOLIC-RELATED"/>
    <property type="match status" value="1"/>
</dbReference>
<dbReference type="PRINTS" id="PR00992">
    <property type="entry name" value="ALARACEMASE"/>
</dbReference>
<evidence type="ECO:0000259" key="8">
    <source>
        <dbReference type="SMART" id="SM01005"/>
    </source>
</evidence>
<comment type="cofactor">
    <cofactor evidence="2 5 6">
        <name>pyridoxal 5'-phosphate</name>
        <dbReference type="ChEBI" id="CHEBI:597326"/>
    </cofactor>
</comment>
<feature type="active site" description="Proton acceptor; specific for L-alanine" evidence="5">
    <location>
        <position position="255"/>
    </location>
</feature>
<comment type="catalytic activity">
    <reaction evidence="1 5">
        <text>L-alanine = D-alanine</text>
        <dbReference type="Rhea" id="RHEA:20249"/>
        <dbReference type="ChEBI" id="CHEBI:57416"/>
        <dbReference type="ChEBI" id="CHEBI:57972"/>
        <dbReference type="EC" id="5.1.1.1"/>
    </reaction>
</comment>
<feature type="active site" description="Proton acceptor; specific for D-alanine" evidence="5">
    <location>
        <position position="36"/>
    </location>
</feature>
<comment type="pathway">
    <text evidence="5">Amino-acid biosynthesis; D-alanine biosynthesis; D-alanine from L-alanine: step 1/1.</text>
</comment>
<dbReference type="SMART" id="SM01005">
    <property type="entry name" value="Ala_racemase_C"/>
    <property type="match status" value="1"/>
</dbReference>
<evidence type="ECO:0000313" key="10">
    <source>
        <dbReference type="Proteomes" id="UP000605253"/>
    </source>
</evidence>
<dbReference type="Pfam" id="PF00842">
    <property type="entry name" value="Ala_racemase_C"/>
    <property type="match status" value="1"/>
</dbReference>
<dbReference type="FunFam" id="3.20.20.10:FF:000002">
    <property type="entry name" value="Alanine racemase"/>
    <property type="match status" value="1"/>
</dbReference>
<name>A0A917FS70_9GAMM</name>
<dbReference type="SUPFAM" id="SSF51419">
    <property type="entry name" value="PLP-binding barrel"/>
    <property type="match status" value="1"/>
</dbReference>
<dbReference type="PANTHER" id="PTHR30511">
    <property type="entry name" value="ALANINE RACEMASE"/>
    <property type="match status" value="1"/>
</dbReference>
<dbReference type="InterPro" id="IPR029066">
    <property type="entry name" value="PLP-binding_barrel"/>
</dbReference>
<dbReference type="InterPro" id="IPR009006">
    <property type="entry name" value="Ala_racemase/Decarboxylase_C"/>
</dbReference>
<accession>A0A917FS70</accession>
<comment type="function">
    <text evidence="5">Catalyzes the interconversion of L-alanine and D-alanine. May also act on other amino acids.</text>
</comment>
<evidence type="ECO:0000256" key="1">
    <source>
        <dbReference type="ARBA" id="ARBA00000316"/>
    </source>
</evidence>
<gene>
    <name evidence="9" type="primary">alr-1</name>
    <name evidence="9" type="ORF">GCM10011365_19000</name>
</gene>
<proteinExistence type="inferred from homology"/>
<dbReference type="RefSeq" id="WP_188365503.1">
    <property type="nucleotide sequence ID" value="NZ_BAABJF010000022.1"/>
</dbReference>
<dbReference type="GO" id="GO:0030632">
    <property type="term" value="P:D-alanine biosynthetic process"/>
    <property type="evidence" value="ECO:0007669"/>
    <property type="project" value="UniProtKB-UniRule"/>
</dbReference>
<dbReference type="GO" id="GO:0008784">
    <property type="term" value="F:alanine racemase activity"/>
    <property type="evidence" value="ECO:0007669"/>
    <property type="project" value="UniProtKB-UniRule"/>
</dbReference>
<evidence type="ECO:0000256" key="2">
    <source>
        <dbReference type="ARBA" id="ARBA00001933"/>
    </source>
</evidence>
<reference evidence="9" key="2">
    <citation type="submission" date="2020-09" db="EMBL/GenBank/DDBJ databases">
        <authorList>
            <person name="Sun Q."/>
            <person name="Zhou Y."/>
        </authorList>
    </citation>
    <scope>NUCLEOTIDE SEQUENCE</scope>
    <source>
        <strain evidence="9">CGMCC 1.12181</strain>
    </source>
</reference>
<dbReference type="HAMAP" id="MF_01201">
    <property type="entry name" value="Ala_racemase"/>
    <property type="match status" value="1"/>
</dbReference>
<evidence type="ECO:0000256" key="4">
    <source>
        <dbReference type="ARBA" id="ARBA00023235"/>
    </source>
</evidence>
<dbReference type="InterPro" id="IPR001608">
    <property type="entry name" value="Ala_racemase_N"/>
</dbReference>
<dbReference type="SUPFAM" id="SSF50621">
    <property type="entry name" value="Alanine racemase C-terminal domain-like"/>
    <property type="match status" value="1"/>
</dbReference>
<dbReference type="PROSITE" id="PS00395">
    <property type="entry name" value="ALANINE_RACEMASE"/>
    <property type="match status" value="1"/>
</dbReference>
<dbReference type="InterPro" id="IPR000821">
    <property type="entry name" value="Ala_racemase"/>
</dbReference>